<evidence type="ECO:0000313" key="3">
    <source>
        <dbReference type="EMBL" id="TMS32834.1"/>
    </source>
</evidence>
<comment type="caution">
    <text evidence="3">The sequence shown here is derived from an EMBL/GenBank/DDBJ whole genome shotgun (WGS) entry which is preliminary data.</text>
</comment>
<dbReference type="InterPro" id="IPR035914">
    <property type="entry name" value="Sperma_CUB_dom_sf"/>
</dbReference>
<dbReference type="EMBL" id="AZBU02000001">
    <property type="protein sequence ID" value="TMS32834.1"/>
    <property type="molecule type" value="Genomic_DNA"/>
</dbReference>
<name>A0A4U8UJ09_STECR</name>
<reference evidence="3 4" key="2">
    <citation type="journal article" date="2019" name="G3 (Bethesda)">
        <title>Hybrid Assembly of the Genome of the Entomopathogenic Nematode Steinernema carpocapsae Identifies the X-Chromosome.</title>
        <authorList>
            <person name="Serra L."/>
            <person name="Macchietto M."/>
            <person name="Macias-Munoz A."/>
            <person name="McGill C.J."/>
            <person name="Rodriguez I.M."/>
            <person name="Rodriguez B."/>
            <person name="Murad R."/>
            <person name="Mortazavi A."/>
        </authorList>
    </citation>
    <scope>NUCLEOTIDE SEQUENCE [LARGE SCALE GENOMIC DNA]</scope>
    <source>
        <strain evidence="3 4">ALL</strain>
    </source>
</reference>
<feature type="transmembrane region" description="Helical" evidence="1">
    <location>
        <begin position="841"/>
        <end position="862"/>
    </location>
</feature>
<feature type="chain" id="PRO_5020734007" description="CUB domain-containing protein" evidence="2">
    <location>
        <begin position="25"/>
        <end position="863"/>
    </location>
</feature>
<dbReference type="Gene3D" id="2.60.120.290">
    <property type="entry name" value="Spermadhesin, CUB domain"/>
    <property type="match status" value="1"/>
</dbReference>
<evidence type="ECO:0000256" key="2">
    <source>
        <dbReference type="SAM" id="SignalP"/>
    </source>
</evidence>
<keyword evidence="4" id="KW-1185">Reference proteome</keyword>
<dbReference type="Proteomes" id="UP000298663">
    <property type="component" value="Unassembled WGS sequence"/>
</dbReference>
<evidence type="ECO:0000313" key="4">
    <source>
        <dbReference type="Proteomes" id="UP000298663"/>
    </source>
</evidence>
<keyword evidence="2" id="KW-0732">Signal</keyword>
<reference evidence="3 4" key="1">
    <citation type="journal article" date="2015" name="Genome Biol.">
        <title>Comparative genomics of Steinernema reveals deeply conserved gene regulatory networks.</title>
        <authorList>
            <person name="Dillman A.R."/>
            <person name="Macchietto M."/>
            <person name="Porter C.F."/>
            <person name="Rogers A."/>
            <person name="Williams B."/>
            <person name="Antoshechkin I."/>
            <person name="Lee M.M."/>
            <person name="Goodwin Z."/>
            <person name="Lu X."/>
            <person name="Lewis E.E."/>
            <person name="Goodrich-Blair H."/>
            <person name="Stock S.P."/>
            <person name="Adams B.J."/>
            <person name="Sternberg P.W."/>
            <person name="Mortazavi A."/>
        </authorList>
    </citation>
    <scope>NUCLEOTIDE SEQUENCE [LARGE SCALE GENOMIC DNA]</scope>
    <source>
        <strain evidence="3 4">ALL</strain>
    </source>
</reference>
<evidence type="ECO:0000256" key="1">
    <source>
        <dbReference type="SAM" id="Phobius"/>
    </source>
</evidence>
<feature type="signal peptide" evidence="2">
    <location>
        <begin position="1"/>
        <end position="24"/>
    </location>
</feature>
<protein>
    <recommendedName>
        <fullName evidence="5">CUB domain-containing protein</fullName>
    </recommendedName>
</protein>
<organism evidence="3 4">
    <name type="scientific">Steinernema carpocapsae</name>
    <name type="common">Entomopathogenic nematode</name>
    <dbReference type="NCBI Taxonomy" id="34508"/>
    <lineage>
        <taxon>Eukaryota</taxon>
        <taxon>Metazoa</taxon>
        <taxon>Ecdysozoa</taxon>
        <taxon>Nematoda</taxon>
        <taxon>Chromadorea</taxon>
        <taxon>Rhabditida</taxon>
        <taxon>Tylenchina</taxon>
        <taxon>Panagrolaimomorpha</taxon>
        <taxon>Strongyloidoidea</taxon>
        <taxon>Steinernematidae</taxon>
        <taxon>Steinernema</taxon>
    </lineage>
</organism>
<keyword evidence="1" id="KW-0812">Transmembrane</keyword>
<keyword evidence="1" id="KW-0472">Membrane</keyword>
<keyword evidence="1" id="KW-1133">Transmembrane helix</keyword>
<accession>A0A4U8UJ09</accession>
<dbReference type="SUPFAM" id="SSF49854">
    <property type="entry name" value="Spermadhesin, CUB domain"/>
    <property type="match status" value="1"/>
</dbReference>
<gene>
    <name evidence="3" type="ORF">L596_000635</name>
</gene>
<proteinExistence type="predicted"/>
<dbReference type="AlphaFoldDB" id="A0A4U8UJ09"/>
<sequence length="863" mass="96158">MVTLAVFKVCLWVLSLLSASVCFASDPWITCTDDNRLITVNTGDQIRIRSQNWPDSMVVRSQNQGGRTTTRCRIQLEHKLKLQFIVITILSGNLGFGVGSQVIVDTNSDSVDNIPNVRASCPFRNKVCLFEIDQGTNNYTANTNLWSGFEAIVTAYENEKECPFDTASDEEFTILENGKEVLKANATHPPSNFVFYTKTDFTITYNRVRRQPADGNIVAVISSYPAEPVSYQAPTCSESSGITTVTKDSPVSLTNNPMSSVLTAYENYQNCKWQLNTKENYELHFWAYFYDIDSYGDVLAMTIGKTASTFNKHSLFVTRGTELATLSWKSDGNYGRAGFIVEPKLVECVCSTPLSITLNDSFPVAHFSPQPDKTMNSYCANMRCEWKISSPAGTLLNLEINGFIRMSKSENDTITLVNNYDSETVQVLANGNGNIDQKSFHLFTNKITVTFRGCDSHAKTLNEDEGLSIAASYWTLNSLHRLPDLVLTKANGSVFLELDLMPENSIQMVSFDNPDWSAIHAFAATYSNQVTTESTSSLFVLDDDVKLFKSIYPFFALLGDVKVGRLKPFMSKSGKITVLKFNEQKARLSNYTMQLFVKGYALQDCSPSGDIYLIGDNAISPISYTSPALKRSFPCPITLIRPLDGSDNGGISTTLFGLSSSSKSVQVLPGIGTYHKPLYDFDEKSISAWNFTFTYGNVFTVLVPFGATLNFTAEQFYINGEILLKPGDEGVVMAPIYPFGGVSQLNIPFEYRISSGLHEIRLEMNVVDLQLEGSSELKIYVDKSENLFYTVDTKIAVPLKLTTENTKIVTFVYNQTSPLDRGFLIRYKVLERNSGYSSSLFPGYAVLTILLIVVVYECTWFIR</sequence>
<evidence type="ECO:0008006" key="5">
    <source>
        <dbReference type="Google" id="ProtNLM"/>
    </source>
</evidence>